<dbReference type="EMBL" id="AKCV02000006">
    <property type="protein sequence ID" value="TMS59523.1"/>
    <property type="molecule type" value="Genomic_DNA"/>
</dbReference>
<comment type="caution">
    <text evidence="1">The sequence shown here is derived from an EMBL/GenBank/DDBJ whole genome shotgun (WGS) entry which is preliminary data.</text>
</comment>
<evidence type="ECO:0000313" key="1">
    <source>
        <dbReference type="EMBL" id="TMS59523.1"/>
    </source>
</evidence>
<reference evidence="1" key="1">
    <citation type="submission" date="2019-05" db="EMBL/GenBank/DDBJ databases">
        <title>Revised genome assembly of Burkholderiaceae (previously Ralstonia) sp. PBA.</title>
        <authorList>
            <person name="Gan H.M."/>
        </authorList>
    </citation>
    <scope>NUCLEOTIDE SEQUENCE</scope>
    <source>
        <strain evidence="1">PBA</strain>
    </source>
</reference>
<proteinExistence type="predicted"/>
<evidence type="ECO:0000313" key="2">
    <source>
        <dbReference type="Proteomes" id="UP000004277"/>
    </source>
</evidence>
<keyword evidence="2" id="KW-1185">Reference proteome</keyword>
<keyword evidence="1" id="KW-0413">Isomerase</keyword>
<gene>
    <name evidence="1" type="ORF">MW7_001255</name>
</gene>
<organism evidence="1 2">
    <name type="scientific">Imbroritus primus</name>
    <dbReference type="NCBI Taxonomy" id="3058603"/>
    <lineage>
        <taxon>Bacteria</taxon>
        <taxon>Pseudomonadati</taxon>
        <taxon>Pseudomonadota</taxon>
        <taxon>Betaproteobacteria</taxon>
        <taxon>Burkholderiales</taxon>
        <taxon>Burkholderiaceae</taxon>
        <taxon>Imbroritus</taxon>
    </lineage>
</organism>
<accession>A0ACD3STX0</accession>
<dbReference type="Proteomes" id="UP000004277">
    <property type="component" value="Unassembled WGS sequence"/>
</dbReference>
<name>A0ACD3STX0_9BURK</name>
<protein>
    <submittedName>
        <fullName evidence="1">Peptidyl-prolyl cis-trans isomerase</fullName>
    </submittedName>
</protein>
<sequence>MTFLPKSFLAALALTLCISGSALAAALPKVQFTTSAGSFTVELYPDKAPHTVANFLAYVKSGHYNGTLFHRVIDGFMIQGGGFDKEMRQKPTQPPIPLEARNGLKNSTGMVAMARTDEPDSATSQFFINVVDNRNLDYPLPDGHGYAVFGKVVDGMATVHRIRAVRTMRTGPMKDMPVTPVVIESAKLLSK</sequence>